<gene>
    <name evidence="3" type="ORF">DPM12_14440</name>
</gene>
<dbReference type="InterPro" id="IPR036812">
    <property type="entry name" value="NAD(P)_OxRdtase_dom_sf"/>
</dbReference>
<protein>
    <submittedName>
        <fullName evidence="3">Aldo/keto reductase</fullName>
    </submittedName>
</protein>
<dbReference type="Proteomes" id="UP000250462">
    <property type="component" value="Unassembled WGS sequence"/>
</dbReference>
<keyword evidence="4" id="KW-1185">Reference proteome</keyword>
<keyword evidence="1" id="KW-0560">Oxidoreductase</keyword>
<evidence type="ECO:0000256" key="1">
    <source>
        <dbReference type="ARBA" id="ARBA00023002"/>
    </source>
</evidence>
<dbReference type="AlphaFoldDB" id="A0A329QPK1"/>
<dbReference type="PANTHER" id="PTHR43364:SF4">
    <property type="entry name" value="NAD(P)-LINKED OXIDOREDUCTASE SUPERFAMILY PROTEIN"/>
    <property type="match status" value="1"/>
</dbReference>
<dbReference type="EMBL" id="QMIG01000015">
    <property type="protein sequence ID" value="RAW12578.1"/>
    <property type="molecule type" value="Genomic_DNA"/>
</dbReference>
<reference evidence="3 4" key="1">
    <citation type="submission" date="2018-06" db="EMBL/GenBank/DDBJ databases">
        <title>Phytoactinopolyspora halophila sp. nov., a novel halophilic actinomycete isolated from a saline soil in China.</title>
        <authorList>
            <person name="Tang S.-K."/>
        </authorList>
    </citation>
    <scope>NUCLEOTIDE SEQUENCE [LARGE SCALE GENOMIC DNA]</scope>
    <source>
        <strain evidence="3 4">YIM 96934</strain>
    </source>
</reference>
<dbReference type="InterPro" id="IPR023210">
    <property type="entry name" value="NADP_OxRdtase_dom"/>
</dbReference>
<feature type="domain" description="NADP-dependent oxidoreductase" evidence="2">
    <location>
        <begin position="31"/>
        <end position="300"/>
    </location>
</feature>
<dbReference type="InterPro" id="IPR050523">
    <property type="entry name" value="AKR_Detox_Biosynth"/>
</dbReference>
<organism evidence="3 4">
    <name type="scientific">Phytoactinopolyspora halophila</name>
    <dbReference type="NCBI Taxonomy" id="1981511"/>
    <lineage>
        <taxon>Bacteria</taxon>
        <taxon>Bacillati</taxon>
        <taxon>Actinomycetota</taxon>
        <taxon>Actinomycetes</taxon>
        <taxon>Jiangellales</taxon>
        <taxon>Jiangellaceae</taxon>
        <taxon>Phytoactinopolyspora</taxon>
    </lineage>
</organism>
<dbReference type="Gene3D" id="3.20.20.100">
    <property type="entry name" value="NADP-dependent oxidoreductase domain"/>
    <property type="match status" value="1"/>
</dbReference>
<dbReference type="Pfam" id="PF00248">
    <property type="entry name" value="Aldo_ket_red"/>
    <property type="match status" value="1"/>
</dbReference>
<comment type="caution">
    <text evidence="3">The sequence shown here is derived from an EMBL/GenBank/DDBJ whole genome shotgun (WGS) entry which is preliminary data.</text>
</comment>
<sequence length="328" mass="35681">MEERLLAETRRTRSRIPQRRIGRTDLEAGVLSLGSWHTYDRMDFPDAVAMLREAVDSGINLFDVGVYGLPGGPRSFTDIIFSAMVRGAGLRRDEYLLSAKLWLEGYPERSFRTQLEDALVRAGTDYADLVILGDIRRDGIDLHQVVHDLAKLVDAGLIRAWGVNNWSASNIQELIDHAAEAGVPGPAVAQLKYSVSRRAIPDGEPFARIFEQGVSLESSDILEGGVLLGKESRQVGRDPGGVRERIAASAAELATISEQLGVSPAQFCVAFTLTHPSNATTLFGATSINQLRDNIGAVDLVEQVGADRVRELAKPLWADQGVVDPEGP</sequence>
<evidence type="ECO:0000313" key="3">
    <source>
        <dbReference type="EMBL" id="RAW12578.1"/>
    </source>
</evidence>
<evidence type="ECO:0000313" key="4">
    <source>
        <dbReference type="Proteomes" id="UP000250462"/>
    </source>
</evidence>
<dbReference type="OrthoDB" id="4962752at2"/>
<name>A0A329QPK1_9ACTN</name>
<proteinExistence type="predicted"/>
<dbReference type="PANTHER" id="PTHR43364">
    <property type="entry name" value="NADH-SPECIFIC METHYLGLYOXAL REDUCTASE-RELATED"/>
    <property type="match status" value="1"/>
</dbReference>
<dbReference type="GO" id="GO:0005829">
    <property type="term" value="C:cytosol"/>
    <property type="evidence" value="ECO:0007669"/>
    <property type="project" value="TreeGrafter"/>
</dbReference>
<evidence type="ECO:0000259" key="2">
    <source>
        <dbReference type="Pfam" id="PF00248"/>
    </source>
</evidence>
<accession>A0A329QPK1</accession>
<dbReference type="SUPFAM" id="SSF51430">
    <property type="entry name" value="NAD(P)-linked oxidoreductase"/>
    <property type="match status" value="1"/>
</dbReference>
<dbReference type="GO" id="GO:0016491">
    <property type="term" value="F:oxidoreductase activity"/>
    <property type="evidence" value="ECO:0007669"/>
    <property type="project" value="UniProtKB-KW"/>
</dbReference>